<dbReference type="RefSeq" id="WP_100064698.1">
    <property type="nucleotide sequence ID" value="NZ_NUSQ01000196.1"/>
</dbReference>
<evidence type="ECO:0000259" key="2">
    <source>
        <dbReference type="Pfam" id="PF02018"/>
    </source>
</evidence>
<dbReference type="Pfam" id="PF06605">
    <property type="entry name" value="Prophage_tail"/>
    <property type="match status" value="1"/>
</dbReference>
<dbReference type="Gene3D" id="2.60.120.260">
    <property type="entry name" value="Galactose-binding domain-like"/>
    <property type="match status" value="1"/>
</dbReference>
<organism evidence="5 6">
    <name type="scientific">Bacillus toyonensis</name>
    <dbReference type="NCBI Taxonomy" id="155322"/>
    <lineage>
        <taxon>Bacteria</taxon>
        <taxon>Bacillati</taxon>
        <taxon>Bacillota</taxon>
        <taxon>Bacilli</taxon>
        <taxon>Bacillales</taxon>
        <taxon>Bacillaceae</taxon>
        <taxon>Bacillus</taxon>
        <taxon>Bacillus cereus group</taxon>
    </lineage>
</organism>
<feature type="domain" description="Prophage endopeptidase tail N-terminal" evidence="4">
    <location>
        <begin position="6"/>
        <end position="86"/>
    </location>
</feature>
<feature type="domain" description="CBM-cenC" evidence="2">
    <location>
        <begin position="452"/>
        <end position="569"/>
    </location>
</feature>
<feature type="domain" description="Tail spike" evidence="3">
    <location>
        <begin position="94"/>
        <end position="323"/>
    </location>
</feature>
<dbReference type="Proteomes" id="UP000225997">
    <property type="component" value="Unassembled WGS sequence"/>
</dbReference>
<evidence type="ECO:0000313" key="6">
    <source>
        <dbReference type="Proteomes" id="UP000225997"/>
    </source>
</evidence>
<dbReference type="InterPro" id="IPR044051">
    <property type="entry name" value="Prophage_tail_N"/>
</dbReference>
<sequence>MNLITITDIAGNTEILTGFKSLNRVRKVNGEKVVSFLIVPTEENKYAFPLVQEESKIEFDGETYVIKYVVERNIGNTFFKRVECIHDFFVKMIDKQKYEVHNGSMTFRNALDFVFEGTGYQTAIIDSFYAQDFENFGKDNRLSLLKKVLERYKGEMSISGNLVRFKAKIGEDTDFQFRYNFNIKTFERTIDTKSLATYIRGYGKDGLMREYTSPNVPIFGFLEAPMIDDERYSTISGLDNALKESLQDTPIISMTLDFIDLRKAGYPYIIPNEGDRVLLIYEPMNVDIETRIMEIDEEFNNELEIISCKVTLANYKKDFSGTLLQTIQKSLKGIVNNDGKIIYNALDEAVKRATQAIKNAQTELVFENGILAVDPNNPNNLVAFNSAGIGVSRDGGNTFKEALTYEGLVASVGVIGQFEANNIRVGPETTFDAGYDPAKKQGGGRNILKNTSDFEQNEMWGDNGQGGGVVDTSVVYNGKRTLRIPMPQGVRYLEGNIPLKRGTYYTYSAMVRGSAAGNGTELTPLHFWAHTSKNTSGQMTTIVKYDQSILDKQWKRVYVTFLTPADKDLYFSPYIFNGLPTGTLHVIEMSFQEGDVLMDWTANPDEVRSKMQQIRTDLRLTAPLPTTINLDMNGITANTSKSDSFARLDYRGMYIKKGAIQIERADGYNLIIDGTANFDMGVSSHEPPFMGPGVAYSAYWYATRNTTWSNCNFFTFKHTGRYLVFALSLAVDSGSSAQVKIVDNDGADLWFTSHNKTINDNYYINPRIDLGVPTGQMKYVYLRTASNSADHTSYVRVLSKWQEG</sequence>
<evidence type="ECO:0000259" key="3">
    <source>
        <dbReference type="Pfam" id="PF06605"/>
    </source>
</evidence>
<dbReference type="GO" id="GO:0016798">
    <property type="term" value="F:hydrolase activity, acting on glycosyl bonds"/>
    <property type="evidence" value="ECO:0007669"/>
    <property type="project" value="InterPro"/>
</dbReference>
<proteinExistence type="predicted"/>
<dbReference type="AlphaFoldDB" id="A0A2C4Q3T9"/>
<dbReference type="Gene3D" id="6.20.110.10">
    <property type="match status" value="1"/>
</dbReference>
<keyword evidence="1" id="KW-0378">Hydrolase</keyword>
<dbReference type="Pfam" id="PF02018">
    <property type="entry name" value="CBM_4_9"/>
    <property type="match status" value="1"/>
</dbReference>
<name>A0A2C4Q3T9_9BACI</name>
<evidence type="ECO:0000313" key="5">
    <source>
        <dbReference type="EMBL" id="PHD59092.1"/>
    </source>
</evidence>
<dbReference type="EMBL" id="NUSQ01000196">
    <property type="protein sequence ID" value="PHD59092.1"/>
    <property type="molecule type" value="Genomic_DNA"/>
</dbReference>
<reference evidence="5 6" key="1">
    <citation type="submission" date="2017-09" db="EMBL/GenBank/DDBJ databases">
        <title>Large-scale bioinformatics analysis of Bacillus genomes uncovers conserved roles of natural products in bacterial physiology.</title>
        <authorList>
            <consortium name="Agbiome Team Llc"/>
            <person name="Bleich R.M."/>
            <person name="Grubbs K.J."/>
            <person name="Santa Maria K.C."/>
            <person name="Allen S.E."/>
            <person name="Farag S."/>
            <person name="Shank E.A."/>
            <person name="Bowers A."/>
        </authorList>
    </citation>
    <scope>NUCLEOTIDE SEQUENCE [LARGE SCALE GENOMIC DNA]</scope>
    <source>
        <strain evidence="5 6">AFS044250</strain>
    </source>
</reference>
<evidence type="ECO:0000256" key="1">
    <source>
        <dbReference type="ARBA" id="ARBA00022801"/>
    </source>
</evidence>
<accession>A0A2C4Q3T9</accession>
<dbReference type="InterPro" id="IPR010572">
    <property type="entry name" value="Tail_dom"/>
</dbReference>
<comment type="caution">
    <text evidence="5">The sequence shown here is derived from an EMBL/GenBank/DDBJ whole genome shotgun (WGS) entry which is preliminary data.</text>
</comment>
<evidence type="ECO:0000259" key="4">
    <source>
        <dbReference type="Pfam" id="PF18994"/>
    </source>
</evidence>
<dbReference type="Pfam" id="PF18994">
    <property type="entry name" value="Prophage_tailD1"/>
    <property type="match status" value="1"/>
</dbReference>
<protein>
    <recommendedName>
        <fullName evidence="7">Prophage tail endopeptidase domain-containing protein</fullName>
    </recommendedName>
</protein>
<dbReference type="InterPro" id="IPR003305">
    <property type="entry name" value="CenC_carb-bd"/>
</dbReference>
<evidence type="ECO:0008006" key="7">
    <source>
        <dbReference type="Google" id="ProtNLM"/>
    </source>
</evidence>
<gene>
    <name evidence="5" type="ORF">COF40_28385</name>
</gene>
<dbReference type="Gene3D" id="3.55.50.40">
    <property type="match status" value="1"/>
</dbReference>